<keyword evidence="1" id="KW-0472">Membrane</keyword>
<dbReference type="Proteomes" id="UP001235939">
    <property type="component" value="Chromosome 15"/>
</dbReference>
<accession>A0ABY6LB12</accession>
<feature type="transmembrane region" description="Helical" evidence="1">
    <location>
        <begin position="235"/>
        <end position="251"/>
    </location>
</feature>
<evidence type="ECO:0000313" key="2">
    <source>
        <dbReference type="EMBL" id="UYV77446.1"/>
    </source>
</evidence>
<dbReference type="EMBL" id="CP092877">
    <property type="protein sequence ID" value="UYV77446.1"/>
    <property type="molecule type" value="Genomic_DNA"/>
</dbReference>
<name>A0ABY6LB12_9ARAC</name>
<proteinExistence type="predicted"/>
<organism evidence="2 3">
    <name type="scientific">Cordylochernes scorpioides</name>
    <dbReference type="NCBI Taxonomy" id="51811"/>
    <lineage>
        <taxon>Eukaryota</taxon>
        <taxon>Metazoa</taxon>
        <taxon>Ecdysozoa</taxon>
        <taxon>Arthropoda</taxon>
        <taxon>Chelicerata</taxon>
        <taxon>Arachnida</taxon>
        <taxon>Pseudoscorpiones</taxon>
        <taxon>Cheliferoidea</taxon>
        <taxon>Chernetidae</taxon>
        <taxon>Cordylochernes</taxon>
    </lineage>
</organism>
<keyword evidence="3" id="KW-1185">Reference proteome</keyword>
<reference evidence="2 3" key="1">
    <citation type="submission" date="2022-01" db="EMBL/GenBank/DDBJ databases">
        <title>A chromosomal length assembly of Cordylochernes scorpioides.</title>
        <authorList>
            <person name="Zeh D."/>
            <person name="Zeh J."/>
        </authorList>
    </citation>
    <scope>NUCLEOTIDE SEQUENCE [LARGE SCALE GENOMIC DNA]</scope>
    <source>
        <strain evidence="2">IN4F17</strain>
        <tissue evidence="2">Whole Body</tissue>
    </source>
</reference>
<keyword evidence="1" id="KW-1133">Transmembrane helix</keyword>
<keyword evidence="1" id="KW-0812">Transmembrane</keyword>
<gene>
    <name evidence="2" type="ORF">LAZ67_15001045</name>
</gene>
<evidence type="ECO:0000313" key="3">
    <source>
        <dbReference type="Proteomes" id="UP001235939"/>
    </source>
</evidence>
<sequence length="272" mass="31019">MEQMVPLTLSTIELQVPSYGTVMAPFQNGIAENWRYYDLLHHPSLTSGSTVWTDLDEISGGLAYKIRAITLFYLTISAQSPLVDVFPYRAVQHGLLIVGNGSHPSIDIDHSNLSIIGVAGQPYVADQLLMFAINLANIYQLPVFSRRRHYIAFLPHRCQVLPFIDTLTIGRVPTGSRLERTLTILAIGRIPVADFCQLEQALAVLPEFTTPQKEKFRYHTGRLFTKRCCMYLCQMFNFCLIFLILTLSWILRSRLMKYTEKYIILGTIKLRD</sequence>
<evidence type="ECO:0000256" key="1">
    <source>
        <dbReference type="SAM" id="Phobius"/>
    </source>
</evidence>
<protein>
    <submittedName>
        <fullName evidence="2">Uncharacterized protein</fullName>
    </submittedName>
</protein>